<organism evidence="2 3">
    <name type="scientific">Rhodocista pekingensis</name>
    <dbReference type="NCBI Taxonomy" id="201185"/>
    <lineage>
        <taxon>Bacteria</taxon>
        <taxon>Pseudomonadati</taxon>
        <taxon>Pseudomonadota</taxon>
        <taxon>Alphaproteobacteria</taxon>
        <taxon>Rhodospirillales</taxon>
        <taxon>Azospirillaceae</taxon>
        <taxon>Rhodocista</taxon>
    </lineage>
</organism>
<proteinExistence type="predicted"/>
<evidence type="ECO:0000256" key="1">
    <source>
        <dbReference type="SAM" id="Phobius"/>
    </source>
</evidence>
<gene>
    <name evidence="2" type="ORF">ACFQPS_13350</name>
</gene>
<keyword evidence="3" id="KW-1185">Reference proteome</keyword>
<dbReference type="EMBL" id="JBHTCM010000012">
    <property type="protein sequence ID" value="MFC7334152.1"/>
    <property type="molecule type" value="Genomic_DNA"/>
</dbReference>
<dbReference type="Proteomes" id="UP001596456">
    <property type="component" value="Unassembled WGS sequence"/>
</dbReference>
<sequence length="42" mass="4490">MRRQHHRAVAATGGMDAAIGLVNGVLLSVPLWAAFLWLATAF</sequence>
<reference evidence="3" key="1">
    <citation type="journal article" date="2019" name="Int. J. Syst. Evol. Microbiol.">
        <title>The Global Catalogue of Microorganisms (GCM) 10K type strain sequencing project: providing services to taxonomists for standard genome sequencing and annotation.</title>
        <authorList>
            <consortium name="The Broad Institute Genomics Platform"/>
            <consortium name="The Broad Institute Genome Sequencing Center for Infectious Disease"/>
            <person name="Wu L."/>
            <person name="Ma J."/>
        </authorList>
    </citation>
    <scope>NUCLEOTIDE SEQUENCE [LARGE SCALE GENOMIC DNA]</scope>
    <source>
        <strain evidence="3">CGMCC 1.16275</strain>
    </source>
</reference>
<accession>A0ABW2KW41</accession>
<keyword evidence="1" id="KW-1133">Transmembrane helix</keyword>
<dbReference type="RefSeq" id="WP_377359729.1">
    <property type="nucleotide sequence ID" value="NZ_JBHTCM010000012.1"/>
</dbReference>
<comment type="caution">
    <text evidence="2">The sequence shown here is derived from an EMBL/GenBank/DDBJ whole genome shotgun (WGS) entry which is preliminary data.</text>
</comment>
<evidence type="ECO:0000313" key="2">
    <source>
        <dbReference type="EMBL" id="MFC7334152.1"/>
    </source>
</evidence>
<evidence type="ECO:0008006" key="4">
    <source>
        <dbReference type="Google" id="ProtNLM"/>
    </source>
</evidence>
<evidence type="ECO:0000313" key="3">
    <source>
        <dbReference type="Proteomes" id="UP001596456"/>
    </source>
</evidence>
<keyword evidence="1" id="KW-0472">Membrane</keyword>
<name>A0ABW2KW41_9PROT</name>
<protein>
    <recommendedName>
        <fullName evidence="4">Phosphatidate cytidylyltransferase</fullName>
    </recommendedName>
</protein>
<feature type="transmembrane region" description="Helical" evidence="1">
    <location>
        <begin position="21"/>
        <end position="39"/>
    </location>
</feature>
<keyword evidence="1" id="KW-0812">Transmembrane</keyword>